<dbReference type="InterPro" id="IPR003607">
    <property type="entry name" value="HD/PDEase_dom"/>
</dbReference>
<keyword evidence="1" id="KW-0378">Hydrolase</keyword>
<evidence type="ECO:0000256" key="1">
    <source>
        <dbReference type="ARBA" id="ARBA00022801"/>
    </source>
</evidence>
<gene>
    <name evidence="3" type="ORF">EDD63_10227</name>
</gene>
<dbReference type="EMBL" id="SODD01000002">
    <property type="protein sequence ID" value="TDW26006.1"/>
    <property type="molecule type" value="Genomic_DNA"/>
</dbReference>
<evidence type="ECO:0000313" key="4">
    <source>
        <dbReference type="Proteomes" id="UP000294743"/>
    </source>
</evidence>
<dbReference type="GO" id="GO:0031125">
    <property type="term" value="P:rRNA 3'-end processing"/>
    <property type="evidence" value="ECO:0007669"/>
    <property type="project" value="TreeGrafter"/>
</dbReference>
<dbReference type="FunFam" id="1.10.3210.10:FF:000008">
    <property type="entry name" value="3'-5' exoribonuclease YhaM"/>
    <property type="match status" value="1"/>
</dbReference>
<dbReference type="SUPFAM" id="SSF109604">
    <property type="entry name" value="HD-domain/PDEase-like"/>
    <property type="match status" value="1"/>
</dbReference>
<dbReference type="Gene3D" id="1.10.3210.10">
    <property type="entry name" value="Hypothetical protein af1432"/>
    <property type="match status" value="1"/>
</dbReference>
<dbReference type="GO" id="GO:0016787">
    <property type="term" value="F:hydrolase activity"/>
    <property type="evidence" value="ECO:0007669"/>
    <property type="project" value="UniProtKB-KW"/>
</dbReference>
<organism evidence="3 4">
    <name type="scientific">Breznakia blatticola</name>
    <dbReference type="NCBI Taxonomy" id="1754012"/>
    <lineage>
        <taxon>Bacteria</taxon>
        <taxon>Bacillati</taxon>
        <taxon>Bacillota</taxon>
        <taxon>Erysipelotrichia</taxon>
        <taxon>Erysipelotrichales</taxon>
        <taxon>Erysipelotrichaceae</taxon>
        <taxon>Breznakia</taxon>
    </lineage>
</organism>
<dbReference type="AlphaFoldDB" id="A0A4R8A6D8"/>
<dbReference type="InterPro" id="IPR050798">
    <property type="entry name" value="YhaM_exoribonuc/phosphodiest"/>
</dbReference>
<sequence length="316" mass="36027">MVLNNKQIKDLRSGDRVEIKLMIFQVSKGVTNKGAPYLSFQLQDSTGDMDAKYWNVSEPELDKYKAGMICKFKADILLHNNQLQIRIAAIEVLDQNTEDISNYVRSSTFSKQELKYKVQTYIDSLKNPVYRKVVKGLLDECEDDFYVYPAASKNHHNFVGGLATHVLGMLELGKYMCSQYPLLDEDLLISGILMHDIGKIVELSGPVIIEYTTEGKLLGHISIMQAKIYEIARRLELDQTEEVTLLRHMVLSHHGAYEFGSPVLPMIPEAEILNMVDNIDAKMNTMEKALDRVEPGTFTPRIFAMENRQLYKAKNK</sequence>
<dbReference type="RefSeq" id="WP_134167544.1">
    <property type="nucleotide sequence ID" value="NZ_SODD01000002.1"/>
</dbReference>
<dbReference type="Pfam" id="PF01966">
    <property type="entry name" value="HD"/>
    <property type="match status" value="1"/>
</dbReference>
<accession>A0A4R8A6D8</accession>
<proteinExistence type="predicted"/>
<protein>
    <submittedName>
        <fullName evidence="3">3'-5' exoribonuclease</fullName>
    </submittedName>
</protein>
<dbReference type="PANTHER" id="PTHR37294:SF1">
    <property type="entry name" value="3'-5' EXORIBONUCLEASE YHAM"/>
    <property type="match status" value="1"/>
</dbReference>
<feature type="domain" description="HD" evidence="2">
    <location>
        <begin position="163"/>
        <end position="281"/>
    </location>
</feature>
<evidence type="ECO:0000313" key="3">
    <source>
        <dbReference type="EMBL" id="TDW26006.1"/>
    </source>
</evidence>
<dbReference type="PANTHER" id="PTHR37294">
    <property type="entry name" value="3'-5' EXORIBONUCLEASE YHAM"/>
    <property type="match status" value="1"/>
</dbReference>
<reference evidence="3 4" key="1">
    <citation type="submission" date="2019-03" db="EMBL/GenBank/DDBJ databases">
        <title>Genomic Encyclopedia of Type Strains, Phase IV (KMG-IV): sequencing the most valuable type-strain genomes for metagenomic binning, comparative biology and taxonomic classification.</title>
        <authorList>
            <person name="Goeker M."/>
        </authorList>
    </citation>
    <scope>NUCLEOTIDE SEQUENCE [LARGE SCALE GENOMIC DNA]</scope>
    <source>
        <strain evidence="3 4">DSM 28867</strain>
    </source>
</reference>
<dbReference type="Proteomes" id="UP000294743">
    <property type="component" value="Unassembled WGS sequence"/>
</dbReference>
<dbReference type="CDD" id="cd00077">
    <property type="entry name" value="HDc"/>
    <property type="match status" value="1"/>
</dbReference>
<evidence type="ECO:0000259" key="2">
    <source>
        <dbReference type="Pfam" id="PF01966"/>
    </source>
</evidence>
<name>A0A4R8A6D8_9FIRM</name>
<dbReference type="OrthoDB" id="9778453at2"/>
<keyword evidence="4" id="KW-1185">Reference proteome</keyword>
<dbReference type="InterPro" id="IPR006674">
    <property type="entry name" value="HD_domain"/>
</dbReference>
<comment type="caution">
    <text evidence="3">The sequence shown here is derived from an EMBL/GenBank/DDBJ whole genome shotgun (WGS) entry which is preliminary data.</text>
</comment>